<feature type="transmembrane region" description="Helical" evidence="5">
    <location>
        <begin position="1583"/>
        <end position="1601"/>
    </location>
</feature>
<sequence>MKNKMVALTIISMMLLQIFSPAIVYAQEEFEKNIESVTVGEEKNESSDTGTSNSSIAQVETSETKQAESTELAPASTASTQVEKQPANSMNVVEPKEEVAVKSATQETAPTVITDNLFTSVKLYKINGDEIQSTDTIPNMSGIKLNLVFSFANKNYHAGDIFTTQLPAQIAIVKNLSGDFSPMTSAKWEIDAATKKLKITFLEDNVVSEEYKLNLITSLEKVNGIDEEEQVVVFDTTPIPTTYRLETTSSIEKGKSKTKVTLGTINPKTASIESIFNLDRTDQDNRVFKVETYSSNSKLVFDSLHVYKSDVDFNGELVGTKTLLTEGADYQITQKGIGTYQATAEIKLTNKLGKKAIFVESKISGIDGPYYIKEDGSSSESNYFYGYSYVYEEGINIASTYDSKSFVAAQPLNVSGKINKETGYIDWIVKYNFNEQPLTSSSKLKMDLTEQGVEYVEDSLTVEKVGIQYTSGYTYTVENQGDGVSDWNVSFASDSSGSIEMSPKGNSNQAYVVKYSTKITDPTERIITNKISDGKNLQEAKVSLIPNLLHKESGIIDVYKQTMEWSLTINSEKYSMNHAIVHDYFIGPVVDYTSLVVKKKISDTVFENLIEGTDYKITQFDETGSPAGVQPNVNGAPSSFNGGVRIDFLGKYAELKDTLVITINTKLNTSKEKTEVKNKATLNYGDVPGVIEYEAKGEFVNPYYTGGTKIGGTTYSDSQYLYQNWLILVNSKGSEFIMTSLKDTLPANSELVPGSLRFEEVTNQVMLDKMTSYLSYDYNLLDPSSNAYPTKVDTENNTLNLEFGKLGSKRVYVKYKTRVKKDWYLYKELNNTVAVQYDDKTVNYNAVVYASNYENALTKQVNKDPKKENVANWTVTTRSISKTMPVENPVISDTLDNSGTNAAYDPISFVVKNVTTGERISSDYYQLKITGNTFTVTFNDYVAEDNIQITYSTVSEFPGLIKNTSTVSSPSYGELNIYYRKSEASVNLNFTSGSGSGIIKTENLNVIKVDKSNESIWLKEAVFEILKEDGTETGLKGETDDQGTIEFPGLPLGEYKLKETKAPAGYEVDSEYKEGKAITVTENMAPIIVKNKKIFYSSLELEKTDSVSDEPLAGAVFQLQETDGTLISSGHTTDLAGKFTIADLTTGEYQLVETNAPDGYILDATPRTFKIEEGQAAPTKVTVTNQQTPGDVILKKVDKDNRKPLENAVFELQKADGSVISSGHKTDAAGTLNISSLAPGNYQFVETKAPEGYKIDRTPLTFEIKKGQQKATEIEMANEALKGTVILTKTDQQTGKILPKAIFTLQKSDGTKIEENLSTDNNGKLVISNLKAGNYQLVETKAPVGYTTDSTPVNFSISTNQTEAVQVTKSNKQTLGGLVATKIDGLTGQALSGAEFKLIGKNNKVIKESITTDKFGKLAVGNLEAGTYQLIETTAPAGYQLDKKPFIFELTKATTVNTTIANMPKKQTAILTKIDKQTGETLAGAVFSLQDAQGKTVKNNLTTNETGQIVVEDLPNGNYEFIETQAPEGYQKDATPVNFEMTANQVITVTKTNDKTLLKKISDRVLPNTGKRLPKTGQLDNSLQLMIVGAVIIWGVEVIYFKRKDSLY</sequence>
<evidence type="ECO:0000256" key="6">
    <source>
        <dbReference type="SAM" id="SignalP"/>
    </source>
</evidence>
<feature type="domain" description="SpaA-like prealbumin fold" evidence="7">
    <location>
        <begin position="1378"/>
        <end position="1462"/>
    </location>
</feature>
<feature type="chain" id="PRO_5009180474" evidence="6">
    <location>
        <begin position="27"/>
        <end position="1608"/>
    </location>
</feature>
<dbReference type="RefSeq" id="WP_069699617.1">
    <property type="nucleotide sequence ID" value="NZ_JAGGMA010000052.1"/>
</dbReference>
<comment type="caution">
    <text evidence="8">The sequence shown here is derived from an EMBL/GenBank/DDBJ whole genome shotgun (WGS) entry which is preliminary data.</text>
</comment>
<evidence type="ECO:0000256" key="2">
    <source>
        <dbReference type="ARBA" id="ARBA00022525"/>
    </source>
</evidence>
<dbReference type="Pfam" id="PF17802">
    <property type="entry name" value="SpaA"/>
    <property type="match status" value="6"/>
</dbReference>
<evidence type="ECO:0000313" key="8">
    <source>
        <dbReference type="EMBL" id="OEH81417.1"/>
    </source>
</evidence>
<name>A0A1E5KU47_9ENTE</name>
<dbReference type="Proteomes" id="UP000095256">
    <property type="component" value="Unassembled WGS sequence"/>
</dbReference>
<dbReference type="InterPro" id="IPR013783">
    <property type="entry name" value="Ig-like_fold"/>
</dbReference>
<feature type="domain" description="SpaA-like prealbumin fold" evidence="7">
    <location>
        <begin position="1098"/>
        <end position="1186"/>
    </location>
</feature>
<protein>
    <submittedName>
        <fullName evidence="8">Cell wall protein</fullName>
    </submittedName>
</protein>
<dbReference type="SUPFAM" id="SSF49478">
    <property type="entry name" value="Cna protein B-type domain"/>
    <property type="match status" value="6"/>
</dbReference>
<feature type="signal peptide" evidence="6">
    <location>
        <begin position="1"/>
        <end position="26"/>
    </location>
</feature>
<keyword evidence="2" id="KW-0964">Secreted</keyword>
<evidence type="ECO:0000256" key="1">
    <source>
        <dbReference type="ARBA" id="ARBA00007257"/>
    </source>
</evidence>
<dbReference type="InterPro" id="IPR041033">
    <property type="entry name" value="SpaA_PFL_dom_1"/>
</dbReference>
<feature type="region of interest" description="Disordered" evidence="4">
    <location>
        <begin position="37"/>
        <end position="93"/>
    </location>
</feature>
<dbReference type="Gene3D" id="2.60.40.740">
    <property type="match status" value="3"/>
</dbReference>
<dbReference type="SUPFAM" id="SSF49401">
    <property type="entry name" value="Bacterial adhesins"/>
    <property type="match status" value="5"/>
</dbReference>
<dbReference type="Gene3D" id="2.60.40.10">
    <property type="entry name" value="Immunoglobulins"/>
    <property type="match status" value="6"/>
</dbReference>
<keyword evidence="9" id="KW-1185">Reference proteome</keyword>
<accession>A0A1E5KU47</accession>
<feature type="domain" description="SpaA-like prealbumin fold" evidence="7">
    <location>
        <begin position="1003"/>
        <end position="1086"/>
    </location>
</feature>
<proteinExistence type="inferred from homology"/>
<feature type="domain" description="SpaA-like prealbumin fold" evidence="7">
    <location>
        <begin position="1283"/>
        <end position="1369"/>
    </location>
</feature>
<dbReference type="InterPro" id="IPR008966">
    <property type="entry name" value="Adhesion_dom_sf"/>
</dbReference>
<feature type="domain" description="SpaA-like prealbumin fold" evidence="7">
    <location>
        <begin position="1470"/>
        <end position="1555"/>
    </location>
</feature>
<evidence type="ECO:0000313" key="9">
    <source>
        <dbReference type="Proteomes" id="UP000095256"/>
    </source>
</evidence>
<organism evidence="8 9">
    <name type="scientific">Enterococcus rivorum</name>
    <dbReference type="NCBI Taxonomy" id="762845"/>
    <lineage>
        <taxon>Bacteria</taxon>
        <taxon>Bacillati</taxon>
        <taxon>Bacillota</taxon>
        <taxon>Bacilli</taxon>
        <taxon>Lactobacillales</taxon>
        <taxon>Enterococcaceae</taxon>
        <taxon>Enterococcus</taxon>
    </lineage>
</organism>
<feature type="compositionally biased region" description="Basic and acidic residues" evidence="4">
    <location>
        <begin position="37"/>
        <end position="46"/>
    </location>
</feature>
<comment type="similarity">
    <text evidence="1">Belongs to the serine-aspartate repeat-containing protein (SDr) family.</text>
</comment>
<evidence type="ECO:0000256" key="3">
    <source>
        <dbReference type="ARBA" id="ARBA00022729"/>
    </source>
</evidence>
<keyword evidence="5" id="KW-0472">Membrane</keyword>
<keyword evidence="3 6" id="KW-0732">Signal</keyword>
<keyword evidence="5" id="KW-0812">Transmembrane</keyword>
<reference evidence="8 9" key="1">
    <citation type="submission" date="2016-09" db="EMBL/GenBank/DDBJ databases">
        <authorList>
            <person name="Capua I."/>
            <person name="De Benedictis P."/>
            <person name="Joannis T."/>
            <person name="Lombin L.H."/>
            <person name="Cattoli G."/>
        </authorList>
    </citation>
    <scope>NUCLEOTIDE SEQUENCE [LARGE SCALE GENOMIC DNA]</scope>
    <source>
        <strain evidence="8 9">LMG 25899</strain>
    </source>
</reference>
<evidence type="ECO:0000256" key="5">
    <source>
        <dbReference type="SAM" id="Phobius"/>
    </source>
</evidence>
<gene>
    <name evidence="8" type="ORF">BCR26_16560</name>
</gene>
<feature type="compositionally biased region" description="Polar residues" evidence="4">
    <location>
        <begin position="76"/>
        <end position="91"/>
    </location>
</feature>
<dbReference type="OrthoDB" id="1744455at2"/>
<dbReference type="PANTHER" id="PTHR36108">
    <property type="entry name" value="COLOSSIN-B-RELATED"/>
    <property type="match status" value="1"/>
</dbReference>
<keyword evidence="5" id="KW-1133">Transmembrane helix</keyword>
<feature type="compositionally biased region" description="Polar residues" evidence="4">
    <location>
        <begin position="47"/>
        <end position="61"/>
    </location>
</feature>
<dbReference type="EMBL" id="MIEK01000046">
    <property type="protein sequence ID" value="OEH81417.1"/>
    <property type="molecule type" value="Genomic_DNA"/>
</dbReference>
<feature type="domain" description="SpaA-like prealbumin fold" evidence="7">
    <location>
        <begin position="1190"/>
        <end position="1278"/>
    </location>
</feature>
<evidence type="ECO:0000256" key="4">
    <source>
        <dbReference type="SAM" id="MobiDB-lite"/>
    </source>
</evidence>
<dbReference type="PANTHER" id="PTHR36108:SF13">
    <property type="entry name" value="COLOSSIN-B-RELATED"/>
    <property type="match status" value="1"/>
</dbReference>
<evidence type="ECO:0000259" key="7">
    <source>
        <dbReference type="Pfam" id="PF17802"/>
    </source>
</evidence>
<dbReference type="STRING" id="762845.BCR26_16560"/>